<keyword evidence="6 7" id="KW-0315">Glutamine amidotransferase</keyword>
<dbReference type="SUPFAM" id="SSF56235">
    <property type="entry name" value="N-terminal nucleophile aminohydrolases (Ntn hydrolases)"/>
    <property type="match status" value="1"/>
</dbReference>
<dbReference type="UniPathway" id="UPA00074">
    <property type="reaction ID" value="UER00124"/>
</dbReference>
<evidence type="ECO:0000256" key="5">
    <source>
        <dbReference type="ARBA" id="ARBA00022755"/>
    </source>
</evidence>
<dbReference type="Gene3D" id="3.40.50.2020">
    <property type="match status" value="1"/>
</dbReference>
<comment type="function">
    <text evidence="7">Catalyzes the formation of phosphoribosylamine from phosphoribosylpyrophosphate (PRPP) and glutamine.</text>
</comment>
<keyword evidence="7 10" id="KW-0460">Magnesium</keyword>
<keyword evidence="3 7" id="KW-0328">Glycosyltransferase</keyword>
<dbReference type="GO" id="GO:0051539">
    <property type="term" value="F:4 iron, 4 sulfur cluster binding"/>
    <property type="evidence" value="ECO:0007669"/>
    <property type="project" value="UniProtKB-KW"/>
</dbReference>
<protein>
    <recommendedName>
        <fullName evidence="7">Amidophosphoribosyltransferase</fullName>
        <shortName evidence="7">ATase</shortName>
        <ecNumber evidence="7">2.4.2.14</ecNumber>
    </recommendedName>
    <alternativeName>
        <fullName evidence="7">Glutamine phosphoribosylpyrophosphate amidotransferase</fullName>
        <shortName evidence="7">GPATase</shortName>
    </alternativeName>
</protein>
<evidence type="ECO:0000256" key="7">
    <source>
        <dbReference type="HAMAP-Rule" id="MF_01931"/>
    </source>
</evidence>
<dbReference type="PANTHER" id="PTHR11907">
    <property type="entry name" value="AMIDOPHOSPHORIBOSYLTRANSFERASE"/>
    <property type="match status" value="1"/>
</dbReference>
<evidence type="ECO:0000256" key="4">
    <source>
        <dbReference type="ARBA" id="ARBA00022679"/>
    </source>
</evidence>
<sequence length="499" mass="54014">MSDKTLPSVSPATIGPDDGEADDHFHDECGVFGVYEHPDAGALTALGLHALQHRGQEAAGIVSFDGRQFYNERHIGLVGDNFTKQSVIDRLKGTRAIGHTRYSTTGAPVLRNVQPLYAELAGGGFAVAHNGNLTNAQTLQRALQERGSIFQSTSDTETIIHLVAMSAKQAFVDRLIDALSQLEGAYAVVALSEKKLIGARDPLGVRPLVLGDLGGTYVLASETCALDIIGAHYVRDVEPGEVVVITENGLQSMKPFAQTSNHSRFCIFEYVYFARPDSSVNGTNVYSVRKRIGEELARESGVEADIVVPVPDSGTPAAIGYAQEAGLPFELGIIRNHYVGRTFIQPTDSIRHMGVKLKHNANRTMLAGKRVVLVDDSIVRGTTSLKIVQMVREAGAKEVHMRIASPPTRDSCFYGVDTPEKSKLLASRMTIAEMADYIKVDSLAFLSIDGLYRAVGEAGRNSDAPQYCDACFTSDYPTPLTDKSGTAEMRQLNRLVEVS</sequence>
<dbReference type="InterPro" id="IPR005854">
    <property type="entry name" value="PurF"/>
</dbReference>
<evidence type="ECO:0000256" key="12">
    <source>
        <dbReference type="SAM" id="MobiDB-lite"/>
    </source>
</evidence>
<keyword evidence="15" id="KW-1185">Reference proteome</keyword>
<dbReference type="HAMAP" id="MF_01931">
    <property type="entry name" value="PurF"/>
    <property type="match status" value="1"/>
</dbReference>
<dbReference type="InterPro" id="IPR029057">
    <property type="entry name" value="PRTase-like"/>
</dbReference>
<feature type="binding site" evidence="7 11">
    <location>
        <position position="266"/>
    </location>
    <ligand>
        <name>[4Fe-4S] cluster</name>
        <dbReference type="ChEBI" id="CHEBI:49883"/>
    </ligand>
</feature>
<keyword evidence="7" id="KW-0004">4Fe-4S</keyword>
<keyword evidence="5 7" id="KW-0658">Purine biosynthesis</keyword>
<dbReference type="InterPro" id="IPR000836">
    <property type="entry name" value="PRTase_dom"/>
</dbReference>
<dbReference type="Proteomes" id="UP000244081">
    <property type="component" value="Unassembled WGS sequence"/>
</dbReference>
<feature type="binding site" evidence="7 10">
    <location>
        <position position="375"/>
    </location>
    <ligand>
        <name>Mg(2+)</name>
        <dbReference type="ChEBI" id="CHEBI:18420"/>
    </ligand>
</feature>
<dbReference type="GO" id="GO:0004044">
    <property type="term" value="F:amidophosphoribosyltransferase activity"/>
    <property type="evidence" value="ECO:0007669"/>
    <property type="project" value="UniProtKB-UniRule"/>
</dbReference>
<dbReference type="GO" id="GO:0000287">
    <property type="term" value="F:magnesium ion binding"/>
    <property type="evidence" value="ECO:0007669"/>
    <property type="project" value="UniProtKB-UniRule"/>
</dbReference>
<evidence type="ECO:0000313" key="15">
    <source>
        <dbReference type="Proteomes" id="UP000244081"/>
    </source>
</evidence>
<dbReference type="PROSITE" id="PS51278">
    <property type="entry name" value="GATASE_TYPE_2"/>
    <property type="match status" value="1"/>
</dbReference>
<dbReference type="Pfam" id="PF00156">
    <property type="entry name" value="Pribosyltran"/>
    <property type="match status" value="1"/>
</dbReference>
<dbReference type="PIRSF" id="PIRSF000485">
    <property type="entry name" value="Amd_phspho_trans"/>
    <property type="match status" value="1"/>
</dbReference>
<dbReference type="RefSeq" id="WP_107990070.1">
    <property type="nucleotide sequence ID" value="NZ_QAYG01000004.1"/>
</dbReference>
<evidence type="ECO:0000256" key="9">
    <source>
        <dbReference type="PIRSR" id="PIRSR000485-1"/>
    </source>
</evidence>
<dbReference type="AlphaFoldDB" id="A0A2T5V9L9"/>
<dbReference type="OrthoDB" id="9801213at2"/>
<dbReference type="InterPro" id="IPR029055">
    <property type="entry name" value="Ntn_hydrolases_N"/>
</dbReference>
<comment type="cofactor">
    <cofactor evidence="7 10">
        <name>Mg(2+)</name>
        <dbReference type="ChEBI" id="CHEBI:18420"/>
    </cofactor>
    <text evidence="7 10">Binds 1 Mg(2+) ion per subunit.</text>
</comment>
<evidence type="ECO:0000256" key="8">
    <source>
        <dbReference type="PIRNR" id="PIRNR000485"/>
    </source>
</evidence>
<feature type="active site" description="Nucleophile" evidence="7 9">
    <location>
        <position position="29"/>
    </location>
</feature>
<keyword evidence="7 11" id="KW-0411">Iron-sulfur</keyword>
<keyword evidence="7 11" id="KW-0408">Iron</keyword>
<dbReference type="Pfam" id="PF13522">
    <property type="entry name" value="GATase_6"/>
    <property type="match status" value="1"/>
</dbReference>
<dbReference type="SUPFAM" id="SSF53271">
    <property type="entry name" value="PRTase-like"/>
    <property type="match status" value="1"/>
</dbReference>
<dbReference type="InterPro" id="IPR035584">
    <property type="entry name" value="PurF_N"/>
</dbReference>
<gene>
    <name evidence="7" type="primary">purF</name>
    <name evidence="14" type="ORF">C8N35_10478</name>
</gene>
<keyword evidence="4 7" id="KW-0808">Transferase</keyword>
<dbReference type="GO" id="GO:0009113">
    <property type="term" value="P:purine nucleobase biosynthetic process"/>
    <property type="evidence" value="ECO:0007669"/>
    <property type="project" value="UniProtKB-UniRule"/>
</dbReference>
<dbReference type="Gene3D" id="3.60.20.10">
    <property type="entry name" value="Glutamine Phosphoribosylpyrophosphate, subunit 1, domain 1"/>
    <property type="match status" value="1"/>
</dbReference>
<comment type="catalytic activity">
    <reaction evidence="7 8">
        <text>5-phospho-beta-D-ribosylamine + L-glutamate + diphosphate = 5-phospho-alpha-D-ribose 1-diphosphate + L-glutamine + H2O</text>
        <dbReference type="Rhea" id="RHEA:14905"/>
        <dbReference type="ChEBI" id="CHEBI:15377"/>
        <dbReference type="ChEBI" id="CHEBI:29985"/>
        <dbReference type="ChEBI" id="CHEBI:33019"/>
        <dbReference type="ChEBI" id="CHEBI:58017"/>
        <dbReference type="ChEBI" id="CHEBI:58359"/>
        <dbReference type="ChEBI" id="CHEBI:58681"/>
        <dbReference type="EC" id="2.4.2.14"/>
    </reaction>
</comment>
<proteinExistence type="inferred from homology"/>
<feature type="binding site" evidence="7 10">
    <location>
        <position position="313"/>
    </location>
    <ligand>
        <name>Mg(2+)</name>
        <dbReference type="ChEBI" id="CHEBI:18420"/>
    </ligand>
</feature>
<feature type="binding site" evidence="7 10">
    <location>
        <position position="376"/>
    </location>
    <ligand>
        <name>Mg(2+)</name>
        <dbReference type="ChEBI" id="CHEBI:18420"/>
    </ligand>
</feature>
<comment type="similarity">
    <text evidence="2 7 8">In the C-terminal section; belongs to the purine/pyrimidine phosphoribosyltransferase family.</text>
</comment>
<evidence type="ECO:0000256" key="2">
    <source>
        <dbReference type="ARBA" id="ARBA00010138"/>
    </source>
</evidence>
<dbReference type="CDD" id="cd00715">
    <property type="entry name" value="GPATase_N"/>
    <property type="match status" value="1"/>
</dbReference>
<comment type="caution">
    <text evidence="14">The sequence shown here is derived from an EMBL/GenBank/DDBJ whole genome shotgun (WGS) entry which is preliminary data.</text>
</comment>
<name>A0A2T5V9L9_9HYPH</name>
<dbReference type="NCBIfam" id="TIGR01134">
    <property type="entry name" value="purF"/>
    <property type="match status" value="1"/>
</dbReference>
<dbReference type="CDD" id="cd06223">
    <property type="entry name" value="PRTases_typeI"/>
    <property type="match status" value="1"/>
</dbReference>
<evidence type="ECO:0000256" key="3">
    <source>
        <dbReference type="ARBA" id="ARBA00022676"/>
    </source>
</evidence>
<feature type="region of interest" description="Disordered" evidence="12">
    <location>
        <begin position="1"/>
        <end position="21"/>
    </location>
</feature>
<feature type="binding site" evidence="7 11">
    <location>
        <position position="471"/>
    </location>
    <ligand>
        <name>[4Fe-4S] cluster</name>
        <dbReference type="ChEBI" id="CHEBI:49883"/>
    </ligand>
</feature>
<evidence type="ECO:0000256" key="10">
    <source>
        <dbReference type="PIRSR" id="PIRSR000485-2"/>
    </source>
</evidence>
<evidence type="ECO:0000313" key="14">
    <source>
        <dbReference type="EMBL" id="PTW60455.1"/>
    </source>
</evidence>
<keyword evidence="7 10" id="KW-0479">Metal-binding</keyword>
<feature type="binding site" evidence="7 11">
    <location>
        <position position="412"/>
    </location>
    <ligand>
        <name>[4Fe-4S] cluster</name>
        <dbReference type="ChEBI" id="CHEBI:49883"/>
    </ligand>
</feature>
<evidence type="ECO:0000256" key="6">
    <source>
        <dbReference type="ARBA" id="ARBA00022962"/>
    </source>
</evidence>
<organism evidence="14 15">
    <name type="scientific">Breoghania corrubedonensis</name>
    <dbReference type="NCBI Taxonomy" id="665038"/>
    <lineage>
        <taxon>Bacteria</taxon>
        <taxon>Pseudomonadati</taxon>
        <taxon>Pseudomonadota</taxon>
        <taxon>Alphaproteobacteria</taxon>
        <taxon>Hyphomicrobiales</taxon>
        <taxon>Stappiaceae</taxon>
        <taxon>Breoghania</taxon>
    </lineage>
</organism>
<feature type="binding site" evidence="7 11">
    <location>
        <position position="468"/>
    </location>
    <ligand>
        <name>[4Fe-4S] cluster</name>
        <dbReference type="ChEBI" id="CHEBI:49883"/>
    </ligand>
</feature>
<accession>A0A2T5V9L9</accession>
<evidence type="ECO:0000256" key="11">
    <source>
        <dbReference type="PIRSR" id="PIRSR000485-3"/>
    </source>
</evidence>
<feature type="domain" description="Glutamine amidotransferase type-2" evidence="13">
    <location>
        <begin position="29"/>
        <end position="248"/>
    </location>
</feature>
<dbReference type="InterPro" id="IPR017932">
    <property type="entry name" value="GATase_2_dom"/>
</dbReference>
<comment type="cofactor">
    <cofactor evidence="7 11">
        <name>[4Fe-4S] cluster</name>
        <dbReference type="ChEBI" id="CHEBI:49883"/>
    </cofactor>
    <text evidence="7 11">Binds 1 [4Fe-4S] cluster per subunit.</text>
</comment>
<evidence type="ECO:0000259" key="13">
    <source>
        <dbReference type="PROSITE" id="PS51278"/>
    </source>
</evidence>
<dbReference type="EMBL" id="QAYG01000004">
    <property type="protein sequence ID" value="PTW60455.1"/>
    <property type="molecule type" value="Genomic_DNA"/>
</dbReference>
<reference evidence="14 15" key="1">
    <citation type="submission" date="2018-04" db="EMBL/GenBank/DDBJ databases">
        <title>Genomic Encyclopedia of Archaeal and Bacterial Type Strains, Phase II (KMG-II): from individual species to whole genera.</title>
        <authorList>
            <person name="Goeker M."/>
        </authorList>
    </citation>
    <scope>NUCLEOTIDE SEQUENCE [LARGE SCALE GENOMIC DNA]</scope>
    <source>
        <strain evidence="14 15">DSM 23382</strain>
    </source>
</reference>
<dbReference type="GO" id="GO:0006189">
    <property type="term" value="P:'de novo' IMP biosynthetic process"/>
    <property type="evidence" value="ECO:0007669"/>
    <property type="project" value="UniProtKB-UniRule"/>
</dbReference>
<comment type="pathway">
    <text evidence="1 7 8">Purine metabolism; IMP biosynthesis via de novo pathway; N(1)-(5-phospho-D-ribosyl)glycinamide from 5-phospho-alpha-D-ribose 1-diphosphate: step 1/2.</text>
</comment>
<evidence type="ECO:0000256" key="1">
    <source>
        <dbReference type="ARBA" id="ARBA00005209"/>
    </source>
</evidence>
<dbReference type="EC" id="2.4.2.14" evidence="7"/>
<feature type="compositionally biased region" description="Polar residues" evidence="12">
    <location>
        <begin position="1"/>
        <end position="11"/>
    </location>
</feature>